<sequence>MTDRVPVVPHLRSTDLIQPLRETQPDTVHFKGTFPLRRFKSNPDLVALRVVEQNRYDRIPSPPVCGLDVHRMHRKLERINPPRDRRVEKTRLYNRPSSMELPNSTEKTKCDVESDVKEFGQLCQEFSTQVSLLK</sequence>
<dbReference type="AlphaFoldDB" id="A0ABD1D345"/>
<name>A0ABD1D345_CULPP</name>
<comment type="caution">
    <text evidence="2">The sequence shown here is derived from an EMBL/GenBank/DDBJ whole genome shotgun (WGS) entry which is preliminary data.</text>
</comment>
<protein>
    <submittedName>
        <fullName evidence="2">Uncharacterized protein</fullName>
    </submittedName>
</protein>
<proteinExistence type="predicted"/>
<feature type="region of interest" description="Disordered" evidence="1">
    <location>
        <begin position="80"/>
        <end position="107"/>
    </location>
</feature>
<feature type="compositionally biased region" description="Basic and acidic residues" evidence="1">
    <location>
        <begin position="80"/>
        <end position="91"/>
    </location>
</feature>
<dbReference type="Proteomes" id="UP001562425">
    <property type="component" value="Unassembled WGS sequence"/>
</dbReference>
<gene>
    <name evidence="2" type="ORF">pipiens_001058</name>
</gene>
<keyword evidence="3" id="KW-1185">Reference proteome</keyword>
<accession>A0ABD1D345</accession>
<feature type="compositionally biased region" description="Polar residues" evidence="1">
    <location>
        <begin position="95"/>
        <end position="105"/>
    </location>
</feature>
<evidence type="ECO:0000313" key="3">
    <source>
        <dbReference type="Proteomes" id="UP001562425"/>
    </source>
</evidence>
<evidence type="ECO:0000313" key="2">
    <source>
        <dbReference type="EMBL" id="KAL1391633.1"/>
    </source>
</evidence>
<evidence type="ECO:0000256" key="1">
    <source>
        <dbReference type="SAM" id="MobiDB-lite"/>
    </source>
</evidence>
<dbReference type="EMBL" id="JBEHCU010007814">
    <property type="protein sequence ID" value="KAL1391633.1"/>
    <property type="molecule type" value="Genomic_DNA"/>
</dbReference>
<organism evidence="2 3">
    <name type="scientific">Culex pipiens pipiens</name>
    <name type="common">Northern house mosquito</name>
    <dbReference type="NCBI Taxonomy" id="38569"/>
    <lineage>
        <taxon>Eukaryota</taxon>
        <taxon>Metazoa</taxon>
        <taxon>Ecdysozoa</taxon>
        <taxon>Arthropoda</taxon>
        <taxon>Hexapoda</taxon>
        <taxon>Insecta</taxon>
        <taxon>Pterygota</taxon>
        <taxon>Neoptera</taxon>
        <taxon>Endopterygota</taxon>
        <taxon>Diptera</taxon>
        <taxon>Nematocera</taxon>
        <taxon>Culicoidea</taxon>
        <taxon>Culicidae</taxon>
        <taxon>Culicinae</taxon>
        <taxon>Culicini</taxon>
        <taxon>Culex</taxon>
        <taxon>Culex</taxon>
    </lineage>
</organism>
<reference evidence="2 3" key="1">
    <citation type="submission" date="2024-05" db="EMBL/GenBank/DDBJ databases">
        <title>Culex pipiens pipiens assembly and annotation.</title>
        <authorList>
            <person name="Alout H."/>
            <person name="Durand T."/>
        </authorList>
    </citation>
    <scope>NUCLEOTIDE SEQUENCE [LARGE SCALE GENOMIC DNA]</scope>
    <source>
        <strain evidence="2">HA-2024</strain>
        <tissue evidence="2">Whole body</tissue>
    </source>
</reference>